<evidence type="ECO:0008006" key="5">
    <source>
        <dbReference type="Google" id="ProtNLM"/>
    </source>
</evidence>
<evidence type="ECO:0000256" key="1">
    <source>
        <dbReference type="SAM" id="MobiDB-lite"/>
    </source>
</evidence>
<dbReference type="EMBL" id="JARWAO010000002">
    <property type="protein sequence ID" value="MDR5895299.1"/>
    <property type="molecule type" value="Genomic_DNA"/>
</dbReference>
<evidence type="ECO:0000313" key="3">
    <source>
        <dbReference type="EMBL" id="MDR5895299.1"/>
    </source>
</evidence>
<name>A0ABU1GTJ1_9GAMM</name>
<proteinExistence type="predicted"/>
<reference evidence="3 4" key="1">
    <citation type="submission" date="2023-04" db="EMBL/GenBank/DDBJ databases">
        <title>A long-awaited taxogenomic arrangement of the family Halomonadaceae.</title>
        <authorList>
            <person name="De La Haba R."/>
            <person name="Chuvochina M."/>
            <person name="Wittouck S."/>
            <person name="Arahal D.R."/>
            <person name="Sanchez-Porro C."/>
            <person name="Hugenholtz P."/>
            <person name="Ventosa A."/>
        </authorList>
    </citation>
    <scope>NUCLEOTIDE SEQUENCE [LARGE SCALE GENOMIC DNA]</scope>
    <source>
        <strain evidence="3 4">DSM 22428</strain>
    </source>
</reference>
<evidence type="ECO:0000256" key="2">
    <source>
        <dbReference type="SAM" id="Phobius"/>
    </source>
</evidence>
<keyword evidence="4" id="KW-1185">Reference proteome</keyword>
<dbReference type="RefSeq" id="WP_251590809.1">
    <property type="nucleotide sequence ID" value="NZ_JAMLJI010000001.1"/>
</dbReference>
<feature type="region of interest" description="Disordered" evidence="1">
    <location>
        <begin position="102"/>
        <end position="123"/>
    </location>
</feature>
<comment type="caution">
    <text evidence="3">The sequence shown here is derived from an EMBL/GenBank/DDBJ whole genome shotgun (WGS) entry which is preliminary data.</text>
</comment>
<keyword evidence="2" id="KW-0812">Transmembrane</keyword>
<protein>
    <recommendedName>
        <fullName evidence="5">PilZ domain-containing protein</fullName>
    </recommendedName>
</protein>
<feature type="transmembrane region" description="Helical" evidence="2">
    <location>
        <begin position="12"/>
        <end position="39"/>
    </location>
</feature>
<accession>A0ABU1GTJ1</accession>
<gene>
    <name evidence="3" type="ORF">QC825_04305</name>
</gene>
<evidence type="ECO:0000313" key="4">
    <source>
        <dbReference type="Proteomes" id="UP001269375"/>
    </source>
</evidence>
<dbReference type="Proteomes" id="UP001269375">
    <property type="component" value="Unassembled WGS sequence"/>
</dbReference>
<sequence length="226" mass="26018">MSNSMAELWAWITANATVFSGLTSVGMLIIWGVYLQLFLHSFRSQRRPQIIINRGLGRDLNAQCLISNMSESAVFVETVIVCLIAKDERFCLDITDDLNDTEQQNQQSKNEQENGRWTRQGPLDNADYMVMGSFERLVRQTCEYHELPLDDKGLPDDRQKEFSAVEIRVIGIFGSNPNPIGASRRFIMNCDDDGRLVCLTPESSSTRQWAKRRHRRVWKGWLKEID</sequence>
<keyword evidence="2" id="KW-1133">Transmembrane helix</keyword>
<keyword evidence="2" id="KW-0472">Membrane</keyword>
<organism evidence="3 4">
    <name type="scientific">Larsenimonas suaedae</name>
    <dbReference type="NCBI Taxonomy" id="1851019"/>
    <lineage>
        <taxon>Bacteria</taxon>
        <taxon>Pseudomonadati</taxon>
        <taxon>Pseudomonadota</taxon>
        <taxon>Gammaproteobacteria</taxon>
        <taxon>Oceanospirillales</taxon>
        <taxon>Halomonadaceae</taxon>
        <taxon>Larsenimonas</taxon>
    </lineage>
</organism>